<dbReference type="InterPro" id="IPR011051">
    <property type="entry name" value="RmlC_Cupin_sf"/>
</dbReference>
<keyword evidence="3" id="KW-0708">Seed storage protein</keyword>
<gene>
    <name evidence="6" type="ORF">ILEXP_LOCUS20485</name>
</gene>
<dbReference type="Proteomes" id="UP001642360">
    <property type="component" value="Unassembled WGS sequence"/>
</dbReference>
<dbReference type="Gene3D" id="2.60.120.10">
    <property type="entry name" value="Jelly Rolls"/>
    <property type="match status" value="2"/>
</dbReference>
<keyword evidence="2" id="KW-0758">Storage protein</keyword>
<evidence type="ECO:0000256" key="4">
    <source>
        <dbReference type="ARBA" id="ARBA00023157"/>
    </source>
</evidence>
<accession>A0ABC8S548</accession>
<comment type="similarity">
    <text evidence="1">Belongs to the 11S seed storage protein (globulins) family.</text>
</comment>
<dbReference type="CDD" id="cd02242">
    <property type="entry name" value="cupin_11S_legumin_N"/>
    <property type="match status" value="1"/>
</dbReference>
<dbReference type="PANTHER" id="PTHR31189">
    <property type="entry name" value="OS03G0336100 PROTEIN-RELATED"/>
    <property type="match status" value="1"/>
</dbReference>
<feature type="domain" description="Cupin type-1" evidence="5">
    <location>
        <begin position="209"/>
        <end position="325"/>
    </location>
</feature>
<comment type="caution">
    <text evidence="6">The sequence shown here is derived from an EMBL/GenBank/DDBJ whole genome shotgun (WGS) entry which is preliminary data.</text>
</comment>
<keyword evidence="7" id="KW-1185">Reference proteome</keyword>
<evidence type="ECO:0000259" key="5">
    <source>
        <dbReference type="SMART" id="SM00835"/>
    </source>
</evidence>
<dbReference type="EMBL" id="CAUOFW020002253">
    <property type="protein sequence ID" value="CAK9152270.1"/>
    <property type="molecule type" value="Genomic_DNA"/>
</dbReference>
<evidence type="ECO:0000313" key="7">
    <source>
        <dbReference type="Proteomes" id="UP001642360"/>
    </source>
</evidence>
<dbReference type="InterPro" id="IPR050253">
    <property type="entry name" value="Seed_Storage-Functional"/>
</dbReference>
<keyword evidence="4" id="KW-1015">Disulfide bond</keyword>
<evidence type="ECO:0000256" key="1">
    <source>
        <dbReference type="ARBA" id="ARBA00007178"/>
    </source>
</evidence>
<dbReference type="Pfam" id="PF00190">
    <property type="entry name" value="Cupin_1"/>
    <property type="match status" value="2"/>
</dbReference>
<dbReference type="InterPro" id="IPR006044">
    <property type="entry name" value="11S_seedstore_pln"/>
</dbReference>
<protein>
    <recommendedName>
        <fullName evidence="5">Cupin type-1 domain-containing protein</fullName>
    </recommendedName>
</protein>
<dbReference type="SUPFAM" id="SSF51182">
    <property type="entry name" value="RmlC-like cupins"/>
    <property type="match status" value="2"/>
</dbReference>
<sequence length="325" mass="35181">MELNLVPQEANQTVFEGDGGGYYSWSTSKSPLLRETKLGAGKLVLHPRGFALPHNADSTKIGYVLQGIIKFEFYPTCIFRPGPSIHGACVHHQQFKRKCVDNKQGDAIPFPLGAVSWWFNGGDSDVVIVFLGDTTKAYTPGQFTYFFLAGTISILRGLSTEFVSRAYNINEEKAHLLVNSQTGVLIVKLEEEINMPQPCKDNTKEGLVANIDEAVPDVAVKNDGLLSLITSENFLVLGQVGLSASLAKLEANAMLAPMYTADSSVQMVYVSSGSGRVQMVGFNGQNALDTKVLAGRLFVVPKFVTVSVIAEGEGMECFSILTSSK</sequence>
<feature type="domain" description="Cupin type-1" evidence="5">
    <location>
        <begin position="3"/>
        <end position="175"/>
    </location>
</feature>
<evidence type="ECO:0000256" key="2">
    <source>
        <dbReference type="ARBA" id="ARBA00022761"/>
    </source>
</evidence>
<reference evidence="6 7" key="1">
    <citation type="submission" date="2024-02" db="EMBL/GenBank/DDBJ databases">
        <authorList>
            <person name="Vignale AGUSTIN F."/>
            <person name="Sosa J E."/>
            <person name="Modenutti C."/>
        </authorList>
    </citation>
    <scope>NUCLEOTIDE SEQUENCE [LARGE SCALE GENOMIC DNA]</scope>
</reference>
<proteinExistence type="inferred from homology"/>
<organism evidence="6 7">
    <name type="scientific">Ilex paraguariensis</name>
    <name type="common">yerba mate</name>
    <dbReference type="NCBI Taxonomy" id="185542"/>
    <lineage>
        <taxon>Eukaryota</taxon>
        <taxon>Viridiplantae</taxon>
        <taxon>Streptophyta</taxon>
        <taxon>Embryophyta</taxon>
        <taxon>Tracheophyta</taxon>
        <taxon>Spermatophyta</taxon>
        <taxon>Magnoliopsida</taxon>
        <taxon>eudicotyledons</taxon>
        <taxon>Gunneridae</taxon>
        <taxon>Pentapetalae</taxon>
        <taxon>asterids</taxon>
        <taxon>campanulids</taxon>
        <taxon>Aquifoliales</taxon>
        <taxon>Aquifoliaceae</taxon>
        <taxon>Ilex</taxon>
    </lineage>
</organism>
<evidence type="ECO:0000313" key="6">
    <source>
        <dbReference type="EMBL" id="CAK9152270.1"/>
    </source>
</evidence>
<dbReference type="PRINTS" id="PR00439">
    <property type="entry name" value="11SGLOBULIN"/>
</dbReference>
<dbReference type="InterPro" id="IPR014710">
    <property type="entry name" value="RmlC-like_jellyroll"/>
</dbReference>
<evidence type="ECO:0000256" key="3">
    <source>
        <dbReference type="ARBA" id="ARBA00023129"/>
    </source>
</evidence>
<dbReference type="AlphaFoldDB" id="A0ABC8S548"/>
<dbReference type="InterPro" id="IPR006045">
    <property type="entry name" value="Cupin_1"/>
</dbReference>
<name>A0ABC8S548_9AQUA</name>
<dbReference type="PANTHER" id="PTHR31189:SF45">
    <property type="entry name" value="OS09G0552500 PROTEIN"/>
    <property type="match status" value="1"/>
</dbReference>
<dbReference type="SMART" id="SM00835">
    <property type="entry name" value="Cupin_1"/>
    <property type="match status" value="2"/>
</dbReference>
<dbReference type="GO" id="GO:0045735">
    <property type="term" value="F:nutrient reservoir activity"/>
    <property type="evidence" value="ECO:0007669"/>
    <property type="project" value="UniProtKB-KW"/>
</dbReference>